<dbReference type="AlphaFoldDB" id="A0ABD3ZZ94"/>
<dbReference type="EMBL" id="JSXS01000013">
    <property type="protein sequence ID" value="KIL33439.1"/>
    <property type="molecule type" value="Genomic_DNA"/>
</dbReference>
<sequence>MKETGGKEALVYKINEILEIYAGRYKAVKFQKAQIPFYKKRLDEFKKAQRNEVLEFSQGNITIQFTKEEIPFLEECFKQLKGEAE</sequence>
<reference evidence="1 2" key="1">
    <citation type="submission" date="2014-11" db="EMBL/GenBank/DDBJ databases">
        <title>Draft Genome Sequences of Nine Bacillus subtilis Strains that Form Spores with High Heat-Resistance.</title>
        <authorList>
            <person name="Krawcyk A.O."/>
            <person name="Berendsen E.M."/>
            <person name="de Jong A."/>
            <person name="Holsappel S."/>
            <person name="Eijlander R.T."/>
            <person name="Wells-Bennik M."/>
            <person name="Kuipers O.P."/>
        </authorList>
    </citation>
    <scope>NUCLEOTIDE SEQUENCE [LARGE SCALE GENOMIC DNA]</scope>
    <source>
        <strain evidence="1 2">B4067</strain>
    </source>
</reference>
<evidence type="ECO:0000313" key="1">
    <source>
        <dbReference type="EMBL" id="KIL33439.1"/>
    </source>
</evidence>
<comment type="caution">
    <text evidence="1">The sequence shown here is derived from an EMBL/GenBank/DDBJ whole genome shotgun (WGS) entry which is preliminary data.</text>
</comment>
<dbReference type="Proteomes" id="UP000031970">
    <property type="component" value="Unassembled WGS sequence"/>
</dbReference>
<gene>
    <name evidence="1" type="ORF">B4067_4658</name>
</gene>
<protein>
    <submittedName>
        <fullName evidence="1">Uncharacterized protein</fullName>
    </submittedName>
</protein>
<evidence type="ECO:0000313" key="2">
    <source>
        <dbReference type="Proteomes" id="UP000031970"/>
    </source>
</evidence>
<accession>A0ABD3ZZ94</accession>
<name>A0ABD3ZZ94_BACIU</name>
<organism evidence="1 2">
    <name type="scientific">Bacillus subtilis subsp. subtilis</name>
    <dbReference type="NCBI Taxonomy" id="135461"/>
    <lineage>
        <taxon>Bacteria</taxon>
        <taxon>Bacillati</taxon>
        <taxon>Bacillota</taxon>
        <taxon>Bacilli</taxon>
        <taxon>Bacillales</taxon>
        <taxon>Bacillaceae</taxon>
        <taxon>Bacillus</taxon>
    </lineage>
</organism>
<proteinExistence type="predicted"/>